<keyword evidence="1" id="KW-0732">Signal</keyword>
<dbReference type="Pfam" id="PF22936">
    <property type="entry name" value="Pol_BBD"/>
    <property type="match status" value="1"/>
</dbReference>
<accession>A0AAW1KW28</accession>
<feature type="domain" description="Retrovirus-related Pol polyprotein from transposon TNT 1-94-like beta-barrel" evidence="2">
    <location>
        <begin position="45"/>
        <end position="125"/>
    </location>
</feature>
<keyword evidence="4" id="KW-1185">Reference proteome</keyword>
<name>A0AAW1KW28_SAPOF</name>
<proteinExistence type="predicted"/>
<gene>
    <name evidence="3" type="ORF">RND81_05G084700</name>
</gene>
<reference evidence="3" key="1">
    <citation type="submission" date="2024-03" db="EMBL/GenBank/DDBJ databases">
        <title>WGS assembly of Saponaria officinalis var. Norfolk2.</title>
        <authorList>
            <person name="Jenkins J."/>
            <person name="Shu S."/>
            <person name="Grimwood J."/>
            <person name="Barry K."/>
            <person name="Goodstein D."/>
            <person name="Schmutz J."/>
            <person name="Leebens-Mack J."/>
            <person name="Osbourn A."/>
        </authorList>
    </citation>
    <scope>NUCLEOTIDE SEQUENCE [LARGE SCALE GENOMIC DNA]</scope>
    <source>
        <strain evidence="3">JIC</strain>
    </source>
</reference>
<comment type="caution">
    <text evidence="3">The sequence shown here is derived from an EMBL/GenBank/DDBJ whole genome shotgun (WGS) entry which is preliminary data.</text>
</comment>
<evidence type="ECO:0000313" key="3">
    <source>
        <dbReference type="EMBL" id="KAK9724586.1"/>
    </source>
</evidence>
<dbReference type="PANTHER" id="PTHR47592:SF27">
    <property type="entry name" value="OS08G0421700 PROTEIN"/>
    <property type="match status" value="1"/>
</dbReference>
<dbReference type="AlphaFoldDB" id="A0AAW1KW28"/>
<evidence type="ECO:0000259" key="2">
    <source>
        <dbReference type="Pfam" id="PF22936"/>
    </source>
</evidence>
<dbReference type="InterPro" id="IPR054722">
    <property type="entry name" value="PolX-like_BBD"/>
</dbReference>
<organism evidence="3 4">
    <name type="scientific">Saponaria officinalis</name>
    <name type="common">Common soapwort</name>
    <name type="synonym">Lychnis saponaria</name>
    <dbReference type="NCBI Taxonomy" id="3572"/>
    <lineage>
        <taxon>Eukaryota</taxon>
        <taxon>Viridiplantae</taxon>
        <taxon>Streptophyta</taxon>
        <taxon>Embryophyta</taxon>
        <taxon>Tracheophyta</taxon>
        <taxon>Spermatophyta</taxon>
        <taxon>Magnoliopsida</taxon>
        <taxon>eudicotyledons</taxon>
        <taxon>Gunneridae</taxon>
        <taxon>Pentapetalae</taxon>
        <taxon>Caryophyllales</taxon>
        <taxon>Caryophyllaceae</taxon>
        <taxon>Caryophylleae</taxon>
        <taxon>Saponaria</taxon>
    </lineage>
</organism>
<feature type="signal peptide" evidence="1">
    <location>
        <begin position="1"/>
        <end position="19"/>
    </location>
</feature>
<dbReference type="PANTHER" id="PTHR47592">
    <property type="entry name" value="PBF68 PROTEIN"/>
    <property type="match status" value="1"/>
</dbReference>
<feature type="chain" id="PRO_5043855956" description="Retrovirus-related Pol polyprotein from transposon TNT 1-94-like beta-barrel domain-containing protein" evidence="1">
    <location>
        <begin position="20"/>
        <end position="228"/>
    </location>
</feature>
<protein>
    <recommendedName>
        <fullName evidence="2">Retrovirus-related Pol polyprotein from transposon TNT 1-94-like beta-barrel domain-containing protein</fullName>
    </recommendedName>
</protein>
<dbReference type="Proteomes" id="UP001443914">
    <property type="component" value="Unassembled WGS sequence"/>
</dbReference>
<sequence>MFSRLSLTLLSSSFQVAEFRGVTVDSKEDDYALVTDTTEHQIDEWILDFGASYHICPRREWFTTYEQVNESNISMANSDVCKAVGIGSIKIRTHDGKLCTLNEVRHVPLMTNNLISLSTLDYKGFGFQGECGVLNVYTGSNVILRGIKHDALYYLQGSTLSDSIVTASVDPGKKQWQAVIRISRYLKGTSDVRNEQVGINDNPVDIFSKSVLHSKFQHCLNLLNVRKI</sequence>
<dbReference type="EMBL" id="JBDFQZ010000005">
    <property type="protein sequence ID" value="KAK9724586.1"/>
    <property type="molecule type" value="Genomic_DNA"/>
</dbReference>
<evidence type="ECO:0000313" key="4">
    <source>
        <dbReference type="Proteomes" id="UP001443914"/>
    </source>
</evidence>
<evidence type="ECO:0000256" key="1">
    <source>
        <dbReference type="SAM" id="SignalP"/>
    </source>
</evidence>